<dbReference type="PANTHER" id="PTHR14396:SF10">
    <property type="entry name" value="CLASPIN"/>
    <property type="match status" value="1"/>
</dbReference>
<feature type="compositionally biased region" description="Basic and acidic residues" evidence="4">
    <location>
        <begin position="551"/>
        <end position="586"/>
    </location>
</feature>
<dbReference type="GO" id="GO:0005634">
    <property type="term" value="C:nucleus"/>
    <property type="evidence" value="ECO:0007669"/>
    <property type="project" value="UniProtKB-SubCell"/>
</dbReference>
<protein>
    <submittedName>
        <fullName evidence="6">MRC1-like domain-domain-containing protein</fullName>
    </submittedName>
</protein>
<comment type="caution">
    <text evidence="6">The sequence shown here is derived from an EMBL/GenBank/DDBJ whole genome shotgun (WGS) entry which is preliminary data.</text>
</comment>
<feature type="region of interest" description="Disordered" evidence="4">
    <location>
        <begin position="1292"/>
        <end position="1331"/>
    </location>
</feature>
<feature type="region of interest" description="Disordered" evidence="4">
    <location>
        <begin position="550"/>
        <end position="759"/>
    </location>
</feature>
<feature type="compositionally biased region" description="Basic and acidic residues" evidence="4">
    <location>
        <begin position="1164"/>
        <end position="1175"/>
    </location>
</feature>
<dbReference type="InterPro" id="IPR018564">
    <property type="entry name" value="Repl_chkpnt_MRC1_dom"/>
</dbReference>
<dbReference type="STRING" id="1231657.A0A1Y1YGK7"/>
<evidence type="ECO:0000256" key="4">
    <source>
        <dbReference type="SAM" id="MobiDB-lite"/>
    </source>
</evidence>
<feature type="compositionally biased region" description="Basic residues" evidence="4">
    <location>
        <begin position="190"/>
        <end position="201"/>
    </location>
</feature>
<feature type="compositionally biased region" description="Acidic residues" evidence="4">
    <location>
        <begin position="18"/>
        <end position="33"/>
    </location>
</feature>
<feature type="compositionally biased region" description="Acidic residues" evidence="4">
    <location>
        <begin position="685"/>
        <end position="695"/>
    </location>
</feature>
<dbReference type="OrthoDB" id="2130597at2759"/>
<reference evidence="6 7" key="1">
    <citation type="submission" date="2016-07" db="EMBL/GenBank/DDBJ databases">
        <title>Pervasive Adenine N6-methylation of Active Genes in Fungi.</title>
        <authorList>
            <consortium name="DOE Joint Genome Institute"/>
            <person name="Mondo S.J."/>
            <person name="Dannebaum R.O."/>
            <person name="Kuo R.C."/>
            <person name="Labutti K."/>
            <person name="Haridas S."/>
            <person name="Kuo A."/>
            <person name="Salamov A."/>
            <person name="Ahrendt S.R."/>
            <person name="Lipzen A."/>
            <person name="Sullivan W."/>
            <person name="Andreopoulos W.B."/>
            <person name="Clum A."/>
            <person name="Lindquist E."/>
            <person name="Daum C."/>
            <person name="Ramamoorthy G.K."/>
            <person name="Gryganskyi A."/>
            <person name="Culley D."/>
            <person name="Magnuson J.K."/>
            <person name="James T.Y."/>
            <person name="O'Malley M.A."/>
            <person name="Stajich J.E."/>
            <person name="Spatafora J.W."/>
            <person name="Visel A."/>
            <person name="Grigoriev I.V."/>
        </authorList>
    </citation>
    <scope>NUCLEOTIDE SEQUENCE [LARGE SCALE GENOMIC DNA]</scope>
    <source>
        <strain evidence="6 7">CBS 115471</strain>
    </source>
</reference>
<feature type="compositionally biased region" description="Polar residues" evidence="4">
    <location>
        <begin position="745"/>
        <end position="756"/>
    </location>
</feature>
<evidence type="ECO:0000256" key="1">
    <source>
        <dbReference type="ARBA" id="ARBA00004123"/>
    </source>
</evidence>
<feature type="compositionally biased region" description="Basic and acidic residues" evidence="4">
    <location>
        <begin position="958"/>
        <end position="974"/>
    </location>
</feature>
<feature type="compositionally biased region" description="Basic and acidic residues" evidence="4">
    <location>
        <begin position="253"/>
        <end position="280"/>
    </location>
</feature>
<feature type="compositionally biased region" description="Acidic residues" evidence="4">
    <location>
        <begin position="922"/>
        <end position="938"/>
    </location>
</feature>
<feature type="compositionally biased region" description="Acidic residues" evidence="4">
    <location>
        <begin position="172"/>
        <end position="184"/>
    </location>
</feature>
<dbReference type="GO" id="GO:0010997">
    <property type="term" value="F:anaphase-promoting complex binding"/>
    <property type="evidence" value="ECO:0007669"/>
    <property type="project" value="TreeGrafter"/>
</dbReference>
<feature type="region of interest" description="Disordered" evidence="4">
    <location>
        <begin position="523"/>
        <end position="542"/>
    </location>
</feature>
<dbReference type="PANTHER" id="PTHR14396">
    <property type="entry name" value="CLASPIN"/>
    <property type="match status" value="1"/>
</dbReference>
<dbReference type="Pfam" id="PF09444">
    <property type="entry name" value="MRC1"/>
    <property type="match status" value="1"/>
</dbReference>
<feature type="compositionally biased region" description="Basic and acidic residues" evidence="4">
    <location>
        <begin position="103"/>
        <end position="126"/>
    </location>
</feature>
<feature type="region of interest" description="Disordered" evidence="4">
    <location>
        <begin position="358"/>
        <end position="447"/>
    </location>
</feature>
<feature type="compositionally biased region" description="Basic and acidic residues" evidence="4">
    <location>
        <begin position="437"/>
        <end position="447"/>
    </location>
</feature>
<evidence type="ECO:0000256" key="2">
    <source>
        <dbReference type="ARBA" id="ARBA00022553"/>
    </source>
</evidence>
<feature type="compositionally biased region" description="Acidic residues" evidence="4">
    <location>
        <begin position="89"/>
        <end position="98"/>
    </location>
</feature>
<feature type="compositionally biased region" description="Low complexity" evidence="4">
    <location>
        <begin position="204"/>
        <end position="219"/>
    </location>
</feature>
<feature type="compositionally biased region" description="Basic and acidic residues" evidence="4">
    <location>
        <begin position="317"/>
        <end position="328"/>
    </location>
</feature>
<feature type="compositionally biased region" description="Polar residues" evidence="4">
    <location>
        <begin position="34"/>
        <end position="48"/>
    </location>
</feature>
<feature type="compositionally biased region" description="Polar residues" evidence="4">
    <location>
        <begin position="1292"/>
        <end position="1304"/>
    </location>
</feature>
<feature type="region of interest" description="Disordered" evidence="4">
    <location>
        <begin position="1050"/>
        <end position="1076"/>
    </location>
</feature>
<keyword evidence="2" id="KW-0597">Phosphoprotein</keyword>
<feature type="compositionally biased region" description="Basic and acidic residues" evidence="4">
    <location>
        <begin position="1003"/>
        <end position="1012"/>
    </location>
</feature>
<feature type="region of interest" description="Disordered" evidence="4">
    <location>
        <begin position="1344"/>
        <end position="1367"/>
    </location>
</feature>
<dbReference type="InterPro" id="IPR024146">
    <property type="entry name" value="Claspin"/>
</dbReference>
<sequence>MESPSIASMELSRREIDTETTIDLEVEFEDEQTVDSPQPTRPESTSRLANVLSKLVQSDSESDNDAAPVRVPRGTLAARLQQQQSQDEGSSESDEEDAGAAYERVKKMLSKAKEQKRTKVKGDAHIASHSSSSDEEEAPRRPTKNQPLPRLNHQHSVDGGAQPAHVSVGASSDDEDDDDDDDDDFPVRNTKTRRLISRKQKTASPHSPSSTPKSRPSSPGLFVSPNASPVVSKPRKALHSTKSDSEESTSPRPNKDLQERVKKIRAERMRQQKEQQEQKKQSKPRHREGQDSDSDPDGETGRRLTQQSKPTRKASKKAMEEIAREQQRINRNMQLTHQAKTKKKYGMKDLFARFNYNQPIPEETTAPLTPDASSMIGTSDAEGNQAHDTPPTSPLAQDHLNEKPEAMATIETPPATEVPQEKGDIEAPVATTPPPMRMDKGKGRAPEFQHLPINPLIQQAAQVITQKAQIPVTTPREVEMVDLSDSDDETKTVKPKSRFPVFDRLPERQQKDSSSLLHLRHLAHLSSPGKKGPKMRGSMNAVELSLSLTRRAREQAQKERQEKIEDLKRRGIHIETEEEREKHQMEVEDMVAQLEKARQEDLKLRKMEKEEAKKNGETGASTLSSDESGDEDYVGSGEEDAGVEELEEEPEEEVELELSGSEEEDIEGEVDEEEQAEATNPMFDQEADEADDEEKEQPTEKGLDVDEDMEDGTFAVPARKLTARRGRNVVVDDEDDSENEGLKSMASSQQPSQATQDDPMAAAFGFNNVASSLGLTQVFAGTMANLESDSQNDHPLDHEQEQNSLDFLRSLPDTQPAGLFNSTPDLLVPNSQALDSQMEVSQSQMNLGITQLMEPSPSFPQTQLSEMPEPTQDVGFGLSRSPAGLVAPPSTIDTVMMPVAESPTVQRRGRLQSRKEKLAELSDVDEDDVTGSETEETEAAAKSQDAFAIMKRGQKKQRAVDDFNKKTSRAKDVVEEQAEESEDEYAGIGGASDDDSGEDDEELAKMIETGHVDEDEREIAAYYAAKEKADDEKNVNKIFKDLASGALRKRRGGEAFDVSDSEDEEERRRRTKQRQFQQMHRAFLSDERIKTIAENPKKSAFLRSVEDREDDPDYQFLDAPMAMDVDTSQESTTSGDIIAIPDSQTAEPTTTAAALPAANPLKRKSTDSQDKENRPPPHARRTAAVDTSIIRKPMTHADIQHSLIELLEDDRHIVPESQYSDLSSDSELEITNLPPRQEKKPIIDRLSLSRSASLSSTPNSAAGASNLAFVAAASGVLQPGFRVPSLVRRATSNLSATSERSGVSTPVEGVRRGGTGRSNIHAQAREAERREKLEKVELKRKEELKRKVGRERNGKRSVLGGLDGGFE</sequence>
<feature type="compositionally biased region" description="Basic and acidic residues" evidence="4">
    <location>
        <begin position="595"/>
        <end position="616"/>
    </location>
</feature>
<evidence type="ECO:0000313" key="7">
    <source>
        <dbReference type="Proteomes" id="UP000193144"/>
    </source>
</evidence>
<keyword evidence="3" id="KW-0539">Nucleus</keyword>
<feature type="compositionally biased region" description="Low complexity" evidence="4">
    <location>
        <begin position="1145"/>
        <end position="1158"/>
    </location>
</feature>
<dbReference type="EMBL" id="MCFA01000241">
    <property type="protein sequence ID" value="ORX97109.1"/>
    <property type="molecule type" value="Genomic_DNA"/>
</dbReference>
<feature type="domain" description="DNA replication checkpoint mediator MRC1" evidence="5">
    <location>
        <begin position="966"/>
        <end position="1103"/>
    </location>
</feature>
<feature type="region of interest" description="Disordered" evidence="4">
    <location>
        <begin position="1"/>
        <end position="342"/>
    </location>
</feature>
<feature type="compositionally biased region" description="Acidic residues" evidence="4">
    <location>
        <begin position="975"/>
        <end position="985"/>
    </location>
</feature>
<feature type="compositionally biased region" description="Polar residues" evidence="4">
    <location>
        <begin position="329"/>
        <end position="338"/>
    </location>
</feature>
<evidence type="ECO:0000256" key="3">
    <source>
        <dbReference type="ARBA" id="ARBA00023242"/>
    </source>
</evidence>
<name>A0A1Y1YGK7_9PLEO</name>
<feature type="compositionally biased region" description="Acidic residues" evidence="4">
    <location>
        <begin position="992"/>
        <end position="1002"/>
    </location>
</feature>
<organism evidence="6 7">
    <name type="scientific">Clohesyomyces aquaticus</name>
    <dbReference type="NCBI Taxonomy" id="1231657"/>
    <lineage>
        <taxon>Eukaryota</taxon>
        <taxon>Fungi</taxon>
        <taxon>Dikarya</taxon>
        <taxon>Ascomycota</taxon>
        <taxon>Pezizomycotina</taxon>
        <taxon>Dothideomycetes</taxon>
        <taxon>Pleosporomycetidae</taxon>
        <taxon>Pleosporales</taxon>
        <taxon>Lindgomycetaceae</taxon>
        <taxon>Clohesyomyces</taxon>
    </lineage>
</organism>
<feature type="region of interest" description="Disordered" evidence="4">
    <location>
        <begin position="1142"/>
        <end position="1188"/>
    </location>
</feature>
<feature type="region of interest" description="Disordered" evidence="4">
    <location>
        <begin position="901"/>
        <end position="1012"/>
    </location>
</feature>
<keyword evidence="7" id="KW-1185">Reference proteome</keyword>
<evidence type="ECO:0000313" key="6">
    <source>
        <dbReference type="EMBL" id="ORX97109.1"/>
    </source>
</evidence>
<dbReference type="GO" id="GO:0007095">
    <property type="term" value="P:mitotic G2 DNA damage checkpoint signaling"/>
    <property type="evidence" value="ECO:0007669"/>
    <property type="project" value="TreeGrafter"/>
</dbReference>
<feature type="compositionally biased region" description="Acidic residues" evidence="4">
    <location>
        <begin position="627"/>
        <end position="676"/>
    </location>
</feature>
<gene>
    <name evidence="6" type="ORF">BCR34DRAFT_593622</name>
</gene>
<feature type="region of interest" description="Disordered" evidence="4">
    <location>
        <begin position="1217"/>
        <end position="1236"/>
    </location>
</feature>
<accession>A0A1Y1YGK7</accession>
<dbReference type="Proteomes" id="UP000193144">
    <property type="component" value="Unassembled WGS sequence"/>
</dbReference>
<dbReference type="GO" id="GO:0033314">
    <property type="term" value="P:mitotic DNA replication checkpoint signaling"/>
    <property type="evidence" value="ECO:0007669"/>
    <property type="project" value="TreeGrafter"/>
</dbReference>
<evidence type="ECO:0000259" key="5">
    <source>
        <dbReference type="Pfam" id="PF09444"/>
    </source>
</evidence>
<comment type="subcellular location">
    <subcellularLocation>
        <location evidence="1">Nucleus</location>
    </subcellularLocation>
</comment>
<feature type="compositionally biased region" description="Basic and acidic residues" evidence="4">
    <location>
        <begin position="1344"/>
        <end position="1354"/>
    </location>
</feature>
<proteinExistence type="predicted"/>